<dbReference type="Pfam" id="PF00498">
    <property type="entry name" value="FHA"/>
    <property type="match status" value="1"/>
</dbReference>
<dbReference type="SUPFAM" id="SSF49879">
    <property type="entry name" value="SMAD/FHA domain"/>
    <property type="match status" value="1"/>
</dbReference>
<feature type="domain" description="FHA" evidence="4">
    <location>
        <begin position="303"/>
        <end position="338"/>
    </location>
</feature>
<keyword evidence="1" id="KW-0479">Metal-binding</keyword>
<name>A0A1D3CW25_9EIME</name>
<reference evidence="6 7" key="1">
    <citation type="journal article" date="2016" name="BMC Genomics">
        <title>Comparative genomics reveals Cyclospora cayetanensis possesses coccidia-like metabolism and invasion components but unique surface antigens.</title>
        <authorList>
            <person name="Liu S."/>
            <person name="Wang L."/>
            <person name="Zheng H."/>
            <person name="Xu Z."/>
            <person name="Roellig D.M."/>
            <person name="Li N."/>
            <person name="Frace M.A."/>
            <person name="Tang K."/>
            <person name="Arrowood M.J."/>
            <person name="Moss D.M."/>
            <person name="Zhang L."/>
            <person name="Feng Y."/>
            <person name="Xiao L."/>
        </authorList>
    </citation>
    <scope>NUCLEOTIDE SEQUENCE [LARGE SCALE GENOMIC DNA]</scope>
    <source>
        <strain evidence="6 7">CHN_HEN01</strain>
    </source>
</reference>
<dbReference type="EMBL" id="JROU02001731">
    <property type="protein sequence ID" value="OEH75397.1"/>
    <property type="molecule type" value="Genomic_DNA"/>
</dbReference>
<dbReference type="InParanoid" id="A0A1D3CW25"/>
<dbReference type="SUPFAM" id="SSF57850">
    <property type="entry name" value="RING/U-box"/>
    <property type="match status" value="1"/>
</dbReference>
<evidence type="ECO:0000259" key="4">
    <source>
        <dbReference type="PROSITE" id="PS50006"/>
    </source>
</evidence>
<dbReference type="Proteomes" id="UP000095192">
    <property type="component" value="Unassembled WGS sequence"/>
</dbReference>
<dbReference type="PROSITE" id="PS50006">
    <property type="entry name" value="FHA_DOMAIN"/>
    <property type="match status" value="1"/>
</dbReference>
<gene>
    <name evidence="6" type="ORF">cyc_03549</name>
</gene>
<evidence type="ECO:0000256" key="1">
    <source>
        <dbReference type="ARBA" id="ARBA00022723"/>
    </source>
</evidence>
<dbReference type="InterPro" id="IPR008984">
    <property type="entry name" value="SMAD_FHA_dom_sf"/>
</dbReference>
<dbReference type="InterPro" id="IPR013083">
    <property type="entry name" value="Znf_RING/FYVE/PHD"/>
</dbReference>
<dbReference type="InterPro" id="IPR000253">
    <property type="entry name" value="FHA_dom"/>
</dbReference>
<keyword evidence="3" id="KW-0862">Zinc</keyword>
<dbReference type="GO" id="GO:0008270">
    <property type="term" value="F:zinc ion binding"/>
    <property type="evidence" value="ECO:0007669"/>
    <property type="project" value="UniProtKB-KW"/>
</dbReference>
<dbReference type="InterPro" id="IPR011016">
    <property type="entry name" value="Znf_RING-CH"/>
</dbReference>
<dbReference type="Gene3D" id="3.30.40.10">
    <property type="entry name" value="Zinc/RING finger domain, C3HC4 (zinc finger)"/>
    <property type="match status" value="1"/>
</dbReference>
<keyword evidence="7" id="KW-1185">Reference proteome</keyword>
<organism evidence="6 7">
    <name type="scientific">Cyclospora cayetanensis</name>
    <dbReference type="NCBI Taxonomy" id="88456"/>
    <lineage>
        <taxon>Eukaryota</taxon>
        <taxon>Sar</taxon>
        <taxon>Alveolata</taxon>
        <taxon>Apicomplexa</taxon>
        <taxon>Conoidasida</taxon>
        <taxon>Coccidia</taxon>
        <taxon>Eucoccidiorida</taxon>
        <taxon>Eimeriorina</taxon>
        <taxon>Eimeriidae</taxon>
        <taxon>Cyclospora</taxon>
    </lineage>
</organism>
<sequence length="338" mass="36589">MCMGGERVDTLLQSDKVWLVVRSLRDCGGVRLSEGDVLKLGRFRLKVKEAVLNQQQALLATARQRPHLGDADDCETVAPEPESAAVAAAAVDMGFEFGEGGGLVPLLPLKKNSRPLSRCVSEGCLLTPKGSGAGAELFYEGGESASHSFDGAASMSIRPLSAADARASRSSLFSRPACRICLCEAAEDEDPDANPLVAPCRCKGSMQFVHLQCLRTWMEGRLNIRNDGSTVGYFLRSLDCELCKAPYPSLVEANRKVIELFAIPRPQYPYFILEPRTTQPAPAGATARVRGLHVVSLSNRRVARLGRGHDSDVRLSDISVSRFHAIIRHQQVAFKGAG</sequence>
<dbReference type="AlphaFoldDB" id="A0A1D3CW25"/>
<dbReference type="SMART" id="SM00744">
    <property type="entry name" value="RINGv"/>
    <property type="match status" value="1"/>
</dbReference>
<dbReference type="PANTHER" id="PTHR46210">
    <property type="entry name" value="FHA DOMAIN-CONTAINING PROTEIN"/>
    <property type="match status" value="1"/>
</dbReference>
<comment type="caution">
    <text evidence="6">The sequence shown here is derived from an EMBL/GenBank/DDBJ whole genome shotgun (WGS) entry which is preliminary data.</text>
</comment>
<proteinExistence type="predicted"/>
<protein>
    <submittedName>
        <fullName evidence="6">Forkhead-aasociated domain-containing protein</fullName>
    </submittedName>
</protein>
<evidence type="ECO:0000256" key="3">
    <source>
        <dbReference type="ARBA" id="ARBA00022833"/>
    </source>
</evidence>
<evidence type="ECO:0000313" key="7">
    <source>
        <dbReference type="Proteomes" id="UP000095192"/>
    </source>
</evidence>
<feature type="domain" description="RING-CH-type" evidence="5">
    <location>
        <begin position="170"/>
        <end position="250"/>
    </location>
</feature>
<accession>A0A1D3CW25</accession>
<dbReference type="Pfam" id="PF12906">
    <property type="entry name" value="RINGv"/>
    <property type="match status" value="1"/>
</dbReference>
<evidence type="ECO:0000256" key="2">
    <source>
        <dbReference type="ARBA" id="ARBA00022771"/>
    </source>
</evidence>
<dbReference type="VEuPathDB" id="ToxoDB:LOC34620224"/>
<dbReference type="VEuPathDB" id="ToxoDB:cyc_03549"/>
<keyword evidence="2" id="KW-0863">Zinc-finger</keyword>
<dbReference type="CDD" id="cd00060">
    <property type="entry name" value="FHA"/>
    <property type="match status" value="1"/>
</dbReference>
<dbReference type="PANTHER" id="PTHR46210:SF1">
    <property type="entry name" value="FHA DOMAIN-CONTAINING PROTEIN"/>
    <property type="match status" value="1"/>
</dbReference>
<evidence type="ECO:0000259" key="5">
    <source>
        <dbReference type="PROSITE" id="PS51292"/>
    </source>
</evidence>
<dbReference type="Gene3D" id="2.60.200.20">
    <property type="match status" value="1"/>
</dbReference>
<evidence type="ECO:0000313" key="6">
    <source>
        <dbReference type="EMBL" id="OEH75397.1"/>
    </source>
</evidence>
<dbReference type="PROSITE" id="PS51292">
    <property type="entry name" value="ZF_RING_CH"/>
    <property type="match status" value="1"/>
</dbReference>
<dbReference type="CDD" id="cd16495">
    <property type="entry name" value="RING_CH-C4HC3_MARCH"/>
    <property type="match status" value="1"/>
</dbReference>